<evidence type="ECO:0000259" key="1">
    <source>
        <dbReference type="SMART" id="SM00470"/>
    </source>
</evidence>
<gene>
    <name evidence="2" type="ORF">GCM10017584_21140</name>
</gene>
<dbReference type="PANTHER" id="PTHR33375">
    <property type="entry name" value="CHROMOSOME-PARTITIONING PROTEIN PARB-RELATED"/>
    <property type="match status" value="1"/>
</dbReference>
<reference evidence="2" key="1">
    <citation type="journal article" date="2014" name="Int. J. Syst. Evol. Microbiol.">
        <title>Complete genome sequence of Corynebacterium casei LMG S-19264T (=DSM 44701T), isolated from a smear-ripened cheese.</title>
        <authorList>
            <consortium name="US DOE Joint Genome Institute (JGI-PGF)"/>
            <person name="Walter F."/>
            <person name="Albersmeier A."/>
            <person name="Kalinowski J."/>
            <person name="Ruckert C."/>
        </authorList>
    </citation>
    <scope>NUCLEOTIDE SEQUENCE</scope>
    <source>
        <strain evidence="2">VKM Ac-1401</strain>
    </source>
</reference>
<dbReference type="InterPro" id="IPR050336">
    <property type="entry name" value="Chromosome_partition/occlusion"/>
</dbReference>
<dbReference type="Pfam" id="PF02195">
    <property type="entry name" value="ParB_N"/>
    <property type="match status" value="1"/>
</dbReference>
<dbReference type="SUPFAM" id="SSF109709">
    <property type="entry name" value="KorB DNA-binding domain-like"/>
    <property type="match status" value="1"/>
</dbReference>
<dbReference type="InterPro" id="IPR003115">
    <property type="entry name" value="ParB_N"/>
</dbReference>
<dbReference type="SUPFAM" id="SSF110849">
    <property type="entry name" value="ParB/Sulfiredoxin"/>
    <property type="match status" value="1"/>
</dbReference>
<evidence type="ECO:0000313" key="2">
    <source>
        <dbReference type="EMBL" id="GLJ76540.1"/>
    </source>
</evidence>
<dbReference type="Gene3D" id="1.10.10.730">
    <property type="entry name" value="KorB DNA-binding domain"/>
    <property type="match status" value="1"/>
</dbReference>
<reference evidence="2" key="2">
    <citation type="submission" date="2023-01" db="EMBL/GenBank/DDBJ databases">
        <authorList>
            <person name="Sun Q."/>
            <person name="Evtushenko L."/>
        </authorList>
    </citation>
    <scope>NUCLEOTIDE SEQUENCE</scope>
    <source>
        <strain evidence="2">VKM Ac-1401</strain>
    </source>
</reference>
<proteinExistence type="predicted"/>
<feature type="domain" description="ParB-like N-terminal" evidence="1">
    <location>
        <begin position="13"/>
        <end position="102"/>
    </location>
</feature>
<dbReference type="Proteomes" id="UP001142372">
    <property type="component" value="Unassembled WGS sequence"/>
</dbReference>
<dbReference type="EMBL" id="BSEN01000009">
    <property type="protein sequence ID" value="GLJ76540.1"/>
    <property type="molecule type" value="Genomic_DNA"/>
</dbReference>
<organism evidence="2 3">
    <name type="scientific">Leifsonia poae</name>
    <dbReference type="NCBI Taxonomy" id="110933"/>
    <lineage>
        <taxon>Bacteria</taxon>
        <taxon>Bacillati</taxon>
        <taxon>Actinomycetota</taxon>
        <taxon>Actinomycetes</taxon>
        <taxon>Micrococcales</taxon>
        <taxon>Microbacteriaceae</taxon>
        <taxon>Leifsonia</taxon>
    </lineage>
</organism>
<dbReference type="GO" id="GO:0005694">
    <property type="term" value="C:chromosome"/>
    <property type="evidence" value="ECO:0007669"/>
    <property type="project" value="TreeGrafter"/>
</dbReference>
<dbReference type="InterPro" id="IPR042075">
    <property type="entry name" value="KorB_DNA-db"/>
</dbReference>
<dbReference type="PANTHER" id="PTHR33375:SF1">
    <property type="entry name" value="CHROMOSOME-PARTITIONING PROTEIN PARB-RELATED"/>
    <property type="match status" value="1"/>
</dbReference>
<comment type="caution">
    <text evidence="2">The sequence shown here is derived from an EMBL/GenBank/DDBJ whole genome shotgun (WGS) entry which is preliminary data.</text>
</comment>
<dbReference type="InterPro" id="IPR036086">
    <property type="entry name" value="ParB/Sulfiredoxin_sf"/>
</dbReference>
<dbReference type="RefSeq" id="WP_271177201.1">
    <property type="nucleotide sequence ID" value="NZ_BAAAJO010000008.1"/>
</dbReference>
<sequence length="468" mass="50628">MSDTTTAVAGTIEHLDPHTLTIETNVRPSAPITPAFVQSIRENGVLTPVLGHLDDQGIVTVRAGQRRVFAAREAGLATIPVYLVDTEDVTAERIVQQMVENDQREALTDGDRAAAFQQLAFEGLTVTAIARRTGTKPKEVKTALAVVENEVAASAIHEHQLTLDQAAVLIEFDVDDELRADLIRVATTDPAQFAHAAQRARDEKARAKAKADTEGDLVGRGYLILDSDPGYYDTTYTRISELLTADDQRVTVENIENLGGRAAHVRVYADGDANVTYFVQNAKAAGFHSYGGTQSKSGQMTDEEKAERRTLIANNKAWGSAEIVRREWLTTLLSRKTLPKDAAIAIAKGLTIHRQAISSATRDGNDLAHRLLGMEPSGHFENDKLTALIEQTPAKAQHVALAVVLGACESVTSKQTWRYPTSTDADYFTLLASWGYSLSDVEQIVSVNKTTEADGDLASLGAQPGAVD</sequence>
<dbReference type="GO" id="GO:0007059">
    <property type="term" value="P:chromosome segregation"/>
    <property type="evidence" value="ECO:0007669"/>
    <property type="project" value="TreeGrafter"/>
</dbReference>
<keyword evidence="3" id="KW-1185">Reference proteome</keyword>
<dbReference type="SMART" id="SM00470">
    <property type="entry name" value="ParB"/>
    <property type="match status" value="1"/>
</dbReference>
<protein>
    <recommendedName>
        <fullName evidence="1">ParB-like N-terminal domain-containing protein</fullName>
    </recommendedName>
</protein>
<dbReference type="Gene3D" id="3.90.1530.10">
    <property type="entry name" value="Conserved hypothetical protein from pyrococcus furiosus pfu- 392566-001, ParB domain"/>
    <property type="match status" value="1"/>
</dbReference>
<accession>A0A9W6HAI0</accession>
<name>A0A9W6HAI0_9MICO</name>
<dbReference type="AlphaFoldDB" id="A0A9W6HAI0"/>
<evidence type="ECO:0000313" key="3">
    <source>
        <dbReference type="Proteomes" id="UP001142372"/>
    </source>
</evidence>